<evidence type="ECO:0000313" key="1">
    <source>
        <dbReference type="EMBL" id="KAJ9578252.1"/>
    </source>
</evidence>
<gene>
    <name evidence="1" type="ORF">L9F63_005522</name>
</gene>
<feature type="non-terminal residue" evidence="1">
    <location>
        <position position="1"/>
    </location>
</feature>
<keyword evidence="2" id="KW-1185">Reference proteome</keyword>
<reference evidence="1" key="2">
    <citation type="submission" date="2023-05" db="EMBL/GenBank/DDBJ databases">
        <authorList>
            <person name="Fouks B."/>
        </authorList>
    </citation>
    <scope>NUCLEOTIDE SEQUENCE</scope>
    <source>
        <strain evidence="1">Stay&amp;Tobe</strain>
        <tissue evidence="1">Testes</tissue>
    </source>
</reference>
<name>A0AAD7ZDM7_DIPPU</name>
<accession>A0AAD7ZDM7</accession>
<dbReference type="Proteomes" id="UP001233999">
    <property type="component" value="Unassembled WGS sequence"/>
</dbReference>
<evidence type="ECO:0000313" key="2">
    <source>
        <dbReference type="Proteomes" id="UP001233999"/>
    </source>
</evidence>
<comment type="caution">
    <text evidence="1">The sequence shown here is derived from an EMBL/GenBank/DDBJ whole genome shotgun (WGS) entry which is preliminary data.</text>
</comment>
<proteinExistence type="predicted"/>
<sequence length="67" mass="7799">KNKQHFHLKKLAYFIFPNGVRSSSPGRQNIGHGITDDETGLDMRYRLAERGMQHPPISNHLMKDQPW</sequence>
<reference evidence="1" key="1">
    <citation type="journal article" date="2023" name="IScience">
        <title>Live-bearing cockroach genome reveals convergent evolutionary mechanisms linked to viviparity in insects and beyond.</title>
        <authorList>
            <person name="Fouks B."/>
            <person name="Harrison M.C."/>
            <person name="Mikhailova A.A."/>
            <person name="Marchal E."/>
            <person name="English S."/>
            <person name="Carruthers M."/>
            <person name="Jennings E.C."/>
            <person name="Chiamaka E.L."/>
            <person name="Frigard R.A."/>
            <person name="Pippel M."/>
            <person name="Attardo G.M."/>
            <person name="Benoit J.B."/>
            <person name="Bornberg-Bauer E."/>
            <person name="Tobe S.S."/>
        </authorList>
    </citation>
    <scope>NUCLEOTIDE SEQUENCE</scope>
    <source>
        <strain evidence="1">Stay&amp;Tobe</strain>
    </source>
</reference>
<organism evidence="1 2">
    <name type="scientific">Diploptera punctata</name>
    <name type="common">Pacific beetle cockroach</name>
    <dbReference type="NCBI Taxonomy" id="6984"/>
    <lineage>
        <taxon>Eukaryota</taxon>
        <taxon>Metazoa</taxon>
        <taxon>Ecdysozoa</taxon>
        <taxon>Arthropoda</taxon>
        <taxon>Hexapoda</taxon>
        <taxon>Insecta</taxon>
        <taxon>Pterygota</taxon>
        <taxon>Neoptera</taxon>
        <taxon>Polyneoptera</taxon>
        <taxon>Dictyoptera</taxon>
        <taxon>Blattodea</taxon>
        <taxon>Blaberoidea</taxon>
        <taxon>Blaberidae</taxon>
        <taxon>Diplopterinae</taxon>
        <taxon>Diploptera</taxon>
    </lineage>
</organism>
<dbReference type="AlphaFoldDB" id="A0AAD7ZDM7"/>
<dbReference type="EMBL" id="JASPKZ010008896">
    <property type="protein sequence ID" value="KAJ9578252.1"/>
    <property type="molecule type" value="Genomic_DNA"/>
</dbReference>
<protein>
    <submittedName>
        <fullName evidence="1">Uncharacterized protein</fullName>
    </submittedName>
</protein>